<keyword evidence="1" id="KW-0812">Transmembrane</keyword>
<gene>
    <name evidence="3" type="ORF">M0R45_024195</name>
</gene>
<organism evidence="3 4">
    <name type="scientific">Rubus argutus</name>
    <name type="common">Southern blackberry</name>
    <dbReference type="NCBI Taxonomy" id="59490"/>
    <lineage>
        <taxon>Eukaryota</taxon>
        <taxon>Viridiplantae</taxon>
        <taxon>Streptophyta</taxon>
        <taxon>Embryophyta</taxon>
        <taxon>Tracheophyta</taxon>
        <taxon>Spermatophyta</taxon>
        <taxon>Magnoliopsida</taxon>
        <taxon>eudicotyledons</taxon>
        <taxon>Gunneridae</taxon>
        <taxon>Pentapetalae</taxon>
        <taxon>rosids</taxon>
        <taxon>fabids</taxon>
        <taxon>Rosales</taxon>
        <taxon>Rosaceae</taxon>
        <taxon>Rosoideae</taxon>
        <taxon>Rosoideae incertae sedis</taxon>
        <taxon>Rubus</taxon>
    </lineage>
</organism>
<dbReference type="InterPro" id="IPR036612">
    <property type="entry name" value="KH_dom_type_1_sf"/>
</dbReference>
<evidence type="ECO:0000256" key="1">
    <source>
        <dbReference type="SAM" id="Phobius"/>
    </source>
</evidence>
<accession>A0AAW1WSD1</accession>
<dbReference type="Proteomes" id="UP001457282">
    <property type="component" value="Unassembled WGS sequence"/>
</dbReference>
<evidence type="ECO:0000313" key="4">
    <source>
        <dbReference type="Proteomes" id="UP001457282"/>
    </source>
</evidence>
<dbReference type="AlphaFoldDB" id="A0AAW1WSD1"/>
<name>A0AAW1WSD1_RUBAR</name>
<dbReference type="Gene3D" id="3.30.1370.10">
    <property type="entry name" value="K Homology domain, type 1"/>
    <property type="match status" value="1"/>
</dbReference>
<proteinExistence type="predicted"/>
<keyword evidence="1" id="KW-1133">Transmembrane helix</keyword>
<dbReference type="Pfam" id="PF21800">
    <property type="entry name" value="KH_KRR1_2nd"/>
    <property type="match status" value="1"/>
</dbReference>
<keyword evidence="1" id="KW-0472">Membrane</keyword>
<dbReference type="GO" id="GO:0003723">
    <property type="term" value="F:RNA binding"/>
    <property type="evidence" value="ECO:0007669"/>
    <property type="project" value="UniProtKB-KW"/>
</dbReference>
<keyword evidence="4" id="KW-1185">Reference proteome</keyword>
<comment type="caution">
    <text evidence="3">The sequence shown here is derived from an EMBL/GenBank/DDBJ whole genome shotgun (WGS) entry which is preliminary data.</text>
</comment>
<dbReference type="InterPro" id="IPR048548">
    <property type="entry name" value="KRR1-like_KH2"/>
</dbReference>
<feature type="transmembrane region" description="Helical" evidence="1">
    <location>
        <begin position="9"/>
        <end position="28"/>
    </location>
</feature>
<reference evidence="3 4" key="1">
    <citation type="journal article" date="2023" name="G3 (Bethesda)">
        <title>A chromosome-length genome assembly and annotation of blackberry (Rubus argutus, cv. 'Hillquist').</title>
        <authorList>
            <person name="Bruna T."/>
            <person name="Aryal R."/>
            <person name="Dudchenko O."/>
            <person name="Sargent D.J."/>
            <person name="Mead D."/>
            <person name="Buti M."/>
            <person name="Cavallini A."/>
            <person name="Hytonen T."/>
            <person name="Andres J."/>
            <person name="Pham M."/>
            <person name="Weisz D."/>
            <person name="Mascagni F."/>
            <person name="Usai G."/>
            <person name="Natali L."/>
            <person name="Bassil N."/>
            <person name="Fernandez G.E."/>
            <person name="Lomsadze A."/>
            <person name="Armour M."/>
            <person name="Olukolu B."/>
            <person name="Poorten T."/>
            <person name="Britton C."/>
            <person name="Davik J."/>
            <person name="Ashrafi H."/>
            <person name="Aiden E.L."/>
            <person name="Borodovsky M."/>
            <person name="Worthington M."/>
        </authorList>
    </citation>
    <scope>NUCLEOTIDE SEQUENCE [LARGE SCALE GENOMIC DNA]</scope>
    <source>
        <strain evidence="3">PI 553951</strain>
    </source>
</reference>
<evidence type="ECO:0000259" key="2">
    <source>
        <dbReference type="Pfam" id="PF21800"/>
    </source>
</evidence>
<sequence>MKTETKDSVAEAVICNFLTFLIDLYYFLFMQEDFLERVELLKSSAEDIARLTSCQILIGEVFVFTVGNSGGLRIVRKVVEDCILYRMPPADNIKFIRMQLATKKLEDLRL</sequence>
<protein>
    <recommendedName>
        <fullName evidence="2">KRR1 small subunit processome component second KH domain-containing protein</fullName>
    </recommendedName>
</protein>
<dbReference type="EMBL" id="JBEDUW010000005">
    <property type="protein sequence ID" value="KAK9926989.1"/>
    <property type="molecule type" value="Genomic_DNA"/>
</dbReference>
<feature type="domain" description="KRR1 small subunit processome component second KH" evidence="2">
    <location>
        <begin position="45"/>
        <end position="97"/>
    </location>
</feature>
<evidence type="ECO:0000313" key="3">
    <source>
        <dbReference type="EMBL" id="KAK9926989.1"/>
    </source>
</evidence>